<dbReference type="EMBL" id="BMAW01091307">
    <property type="protein sequence ID" value="GFS48993.1"/>
    <property type="molecule type" value="Genomic_DNA"/>
</dbReference>
<dbReference type="GO" id="GO:0003723">
    <property type="term" value="F:RNA binding"/>
    <property type="evidence" value="ECO:0007669"/>
    <property type="project" value="InterPro"/>
</dbReference>
<dbReference type="OrthoDB" id="273070at2759"/>
<dbReference type="AlphaFoldDB" id="A0A8X6MG80"/>
<feature type="compositionally biased region" description="Polar residues" evidence="2">
    <location>
        <begin position="206"/>
        <end position="240"/>
    </location>
</feature>
<dbReference type="InterPro" id="IPR039136">
    <property type="entry name" value="NUFIP1-like"/>
</dbReference>
<evidence type="ECO:0000256" key="2">
    <source>
        <dbReference type="SAM" id="MobiDB-lite"/>
    </source>
</evidence>
<accession>A0A8X6MG80</accession>
<comment type="caution">
    <text evidence="4">The sequence shown here is derived from an EMBL/GenBank/DDBJ whole genome shotgun (WGS) entry which is preliminary data.</text>
</comment>
<keyword evidence="5" id="KW-1185">Reference proteome</keyword>
<protein>
    <submittedName>
        <fullName evidence="4">Nuclear fragile X mental retardation-interacting protein 1</fullName>
    </submittedName>
</protein>
<evidence type="ECO:0000259" key="3">
    <source>
        <dbReference type="PROSITE" id="PS50157"/>
    </source>
</evidence>
<dbReference type="PANTHER" id="PTHR13309:SF0">
    <property type="entry name" value="FMR1-INTERACTING PROTEIN NUFIP1"/>
    <property type="match status" value="1"/>
</dbReference>
<keyword evidence="1" id="KW-0479">Metal-binding</keyword>
<feature type="region of interest" description="Disordered" evidence="2">
    <location>
        <begin position="203"/>
        <end position="240"/>
    </location>
</feature>
<proteinExistence type="predicted"/>
<keyword evidence="1" id="KW-0862">Zinc</keyword>
<name>A0A8X6MG80_NEPPI</name>
<dbReference type="PROSITE" id="PS50157">
    <property type="entry name" value="ZINC_FINGER_C2H2_2"/>
    <property type="match status" value="1"/>
</dbReference>
<dbReference type="PROSITE" id="PS00028">
    <property type="entry name" value="ZINC_FINGER_C2H2_1"/>
    <property type="match status" value="1"/>
</dbReference>
<dbReference type="PANTHER" id="PTHR13309">
    <property type="entry name" value="NUCLEAR FRAGILE X MENTAL RETARDATION PROTEIN INTERACTING PROTEIN 1"/>
    <property type="match status" value="1"/>
</dbReference>
<dbReference type="InterPro" id="IPR013087">
    <property type="entry name" value="Znf_C2H2_type"/>
</dbReference>
<evidence type="ECO:0000256" key="1">
    <source>
        <dbReference type="PROSITE-ProRule" id="PRU00042"/>
    </source>
</evidence>
<sequence length="688" mass="79308">MYDYTENQRNYQSFPTNSSALQPNINPQLPHSIAPFQQSPFLSFPPPYVPAVQHVGSNGLTPNFAVNNNVPPPPAFSPATFHMSSQQLNNSVDQRVPDNFVGNGMGTPPSHFNVPFNNPSFPPYSLSQYNMHQVANDKLQNVSNFDASKNSFSSMQSDATQNFNYTYENGKLSPSYKNVQPRNNYKWVSMPYSNVRSNNDVKYERNPSSNKGTFHNSKFNSYKRNSNDNSAFSRNRMNQSQQNWKATQFDHCNKKEKTFNKPRNYQEKFHDRCYGRQNNLQIKKENEPKRYACDTCDRAFSIEADYQSHMSSHIICRVPNCQFEAHPAIVALHKKMQHDTGYADEINKFKNADDIEKWRAERKRRFPTAENILKRKAEQSEKEARGEVIEEKEFGKFKKRKQDQNASCNKWDGTYCRKRKRSQFRKRNDKPYMKSNVPSISLCSDTDSDDDSHIKLPRFLGIFASTKADIPKDIPVNGSTEEFPIDAVEDTNHLEDMKKRADLSETDCNETASEVLDVNEISSQYETKEKDAKIQDIDLKSIEDDVHDEDSVQIPFKDENAFENTASSQNHKNDQDHKIQDIDLKPIEDDSDNEAPTQIPIVKKENAFENTTSSQNHKNDQGAKCSKIFSKREQIKASNNRYGNANHNSFRKQHLLEKLLADQIKTERNIIMQCVRHVVKNDFFGIGK</sequence>
<evidence type="ECO:0000313" key="5">
    <source>
        <dbReference type="Proteomes" id="UP000887013"/>
    </source>
</evidence>
<reference evidence="4" key="1">
    <citation type="submission" date="2020-08" db="EMBL/GenBank/DDBJ databases">
        <title>Multicomponent nature underlies the extraordinary mechanical properties of spider dragline silk.</title>
        <authorList>
            <person name="Kono N."/>
            <person name="Nakamura H."/>
            <person name="Mori M."/>
            <person name="Yoshida Y."/>
            <person name="Ohtoshi R."/>
            <person name="Malay A.D."/>
            <person name="Moran D.A.P."/>
            <person name="Tomita M."/>
            <person name="Numata K."/>
            <person name="Arakawa K."/>
        </authorList>
    </citation>
    <scope>NUCLEOTIDE SEQUENCE</scope>
</reference>
<keyword evidence="1" id="KW-0863">Zinc-finger</keyword>
<evidence type="ECO:0000313" key="4">
    <source>
        <dbReference type="EMBL" id="GFS48993.1"/>
    </source>
</evidence>
<feature type="domain" description="C2H2-type" evidence="3">
    <location>
        <begin position="291"/>
        <end position="313"/>
    </location>
</feature>
<dbReference type="GO" id="GO:0005634">
    <property type="term" value="C:nucleus"/>
    <property type="evidence" value="ECO:0007669"/>
    <property type="project" value="TreeGrafter"/>
</dbReference>
<organism evidence="4 5">
    <name type="scientific">Nephila pilipes</name>
    <name type="common">Giant wood spider</name>
    <name type="synonym">Nephila maculata</name>
    <dbReference type="NCBI Taxonomy" id="299642"/>
    <lineage>
        <taxon>Eukaryota</taxon>
        <taxon>Metazoa</taxon>
        <taxon>Ecdysozoa</taxon>
        <taxon>Arthropoda</taxon>
        <taxon>Chelicerata</taxon>
        <taxon>Arachnida</taxon>
        <taxon>Araneae</taxon>
        <taxon>Araneomorphae</taxon>
        <taxon>Entelegynae</taxon>
        <taxon>Araneoidea</taxon>
        <taxon>Nephilidae</taxon>
        <taxon>Nephila</taxon>
    </lineage>
</organism>
<dbReference type="InterPro" id="IPR019496">
    <property type="entry name" value="NUFIP1_cons_dom"/>
</dbReference>
<dbReference type="GO" id="GO:0000492">
    <property type="term" value="P:box C/D snoRNP assembly"/>
    <property type="evidence" value="ECO:0007669"/>
    <property type="project" value="TreeGrafter"/>
</dbReference>
<dbReference type="SMART" id="SM00355">
    <property type="entry name" value="ZnF_C2H2"/>
    <property type="match status" value="2"/>
</dbReference>
<dbReference type="Proteomes" id="UP000887013">
    <property type="component" value="Unassembled WGS sequence"/>
</dbReference>
<dbReference type="GO" id="GO:0008270">
    <property type="term" value="F:zinc ion binding"/>
    <property type="evidence" value="ECO:0007669"/>
    <property type="project" value="UniProtKB-KW"/>
</dbReference>
<dbReference type="Pfam" id="PF10453">
    <property type="entry name" value="NUFIP1"/>
    <property type="match status" value="1"/>
</dbReference>
<gene>
    <name evidence="4" type="primary">X975_24861</name>
    <name evidence="4" type="ORF">NPIL_240191</name>
</gene>
<feature type="region of interest" description="Disordered" evidence="2">
    <location>
        <begin position="1"/>
        <end position="27"/>
    </location>
</feature>